<dbReference type="AlphaFoldDB" id="A0A7L0LL66"/>
<feature type="non-terminal residue" evidence="2">
    <location>
        <position position="1"/>
    </location>
</feature>
<evidence type="ECO:0000313" key="2">
    <source>
        <dbReference type="EMBL" id="NXK69838.1"/>
    </source>
</evidence>
<name>A0A7L0LL66_9SYLV</name>
<comment type="similarity">
    <text evidence="1">Belongs to the UPF0462 family.</text>
</comment>
<dbReference type="EMBL" id="VXAN01000796">
    <property type="protein sequence ID" value="NXK69838.1"/>
    <property type="molecule type" value="Genomic_DNA"/>
</dbReference>
<keyword evidence="3" id="KW-1185">Reference proteome</keyword>
<protein>
    <submittedName>
        <fullName evidence="2">CD033 protein</fullName>
    </submittedName>
</protein>
<reference evidence="2 3" key="1">
    <citation type="submission" date="2019-09" db="EMBL/GenBank/DDBJ databases">
        <title>Bird 10,000 Genomes (B10K) Project - Family phase.</title>
        <authorList>
            <person name="Zhang G."/>
        </authorList>
    </citation>
    <scope>NUCLEOTIDE SEQUENCE [LARGE SCALE GENOMIC DNA]</scope>
    <source>
        <strain evidence="2">B10K-DU-009-59</strain>
        <tissue evidence="2">Muscle</tissue>
    </source>
</reference>
<organism evidence="2 3">
    <name type="scientific">Sylvietta virens</name>
    <name type="common">Green crombec</name>
    <dbReference type="NCBI Taxonomy" id="208069"/>
    <lineage>
        <taxon>Eukaryota</taxon>
        <taxon>Metazoa</taxon>
        <taxon>Chordata</taxon>
        <taxon>Craniata</taxon>
        <taxon>Vertebrata</taxon>
        <taxon>Euteleostomi</taxon>
        <taxon>Archelosauria</taxon>
        <taxon>Archosauria</taxon>
        <taxon>Dinosauria</taxon>
        <taxon>Saurischia</taxon>
        <taxon>Theropoda</taxon>
        <taxon>Coelurosauria</taxon>
        <taxon>Aves</taxon>
        <taxon>Neognathae</taxon>
        <taxon>Neoaves</taxon>
        <taxon>Telluraves</taxon>
        <taxon>Australaves</taxon>
        <taxon>Passeriformes</taxon>
        <taxon>Sylvioidea</taxon>
        <taxon>Sylviidae</taxon>
        <taxon>Acrocephalinae</taxon>
        <taxon>Sylvietta</taxon>
    </lineage>
</organism>
<dbReference type="PANTHER" id="PTHR31475:SF3">
    <property type="entry name" value="UPF0462 PROTEIN C4ORF33"/>
    <property type="match status" value="1"/>
</dbReference>
<proteinExistence type="inferred from homology"/>
<evidence type="ECO:0000256" key="1">
    <source>
        <dbReference type="ARBA" id="ARBA00038085"/>
    </source>
</evidence>
<gene>
    <name evidence="2" type="ORF">SYLVIR_R09906</name>
</gene>
<comment type="caution">
    <text evidence="2">The sequence shown here is derived from an EMBL/GenBank/DDBJ whole genome shotgun (WGS) entry which is preliminary data.</text>
</comment>
<evidence type="ECO:0000313" key="3">
    <source>
        <dbReference type="Proteomes" id="UP000567822"/>
    </source>
</evidence>
<accession>A0A7L0LL66</accession>
<feature type="non-terminal residue" evidence="2">
    <location>
        <position position="150"/>
    </location>
</feature>
<dbReference type="Proteomes" id="UP000567822">
    <property type="component" value="Unassembled WGS sequence"/>
</dbReference>
<sequence length="150" mass="16794">KHTRDGLPVSHELVSIGLRPDNAGLLMEVPGPFFNDPPATGREPGKPFGGLWDCDGECNSSPANLKLSWPTQSHGQNFLLLLSGRRKAWKVRRIPLEFEVTRMKSKWEGKARLPWGYFPPCPDKFHAFAAHGSGEERKCEALYPVPPHKL</sequence>
<dbReference type="PANTHER" id="PTHR31475">
    <property type="entry name" value="UPF0462 PROTEIN"/>
    <property type="match status" value="1"/>
</dbReference>